<dbReference type="PANTHER" id="PTHR24289:SF1">
    <property type="entry name" value="STEROID 17-ALPHA-HYDROXYLASE_17,20 LYASE"/>
    <property type="match status" value="1"/>
</dbReference>
<feature type="non-terminal residue" evidence="9">
    <location>
        <position position="1"/>
    </location>
</feature>
<feature type="binding site" description="axial binding residue" evidence="7">
    <location>
        <position position="286"/>
    </location>
    <ligand>
        <name>heme</name>
        <dbReference type="ChEBI" id="CHEBI:30413"/>
    </ligand>
    <ligandPart>
        <name>Fe</name>
        <dbReference type="ChEBI" id="CHEBI:18248"/>
    </ligandPart>
</feature>
<proteinExistence type="inferred from homology"/>
<dbReference type="InterPro" id="IPR001128">
    <property type="entry name" value="Cyt_P450"/>
</dbReference>
<reference evidence="10" key="3">
    <citation type="submission" date="2015-06" db="UniProtKB">
        <authorList>
            <consortium name="EnsemblMetazoa"/>
        </authorList>
    </citation>
    <scope>IDENTIFICATION</scope>
</reference>
<evidence type="ECO:0000256" key="3">
    <source>
        <dbReference type="ARBA" id="ARBA00022723"/>
    </source>
</evidence>
<evidence type="ECO:0000256" key="4">
    <source>
        <dbReference type="ARBA" id="ARBA00023002"/>
    </source>
</evidence>
<dbReference type="AlphaFoldDB" id="R7T5M0"/>
<keyword evidence="6 8" id="KW-0503">Monooxygenase</keyword>
<dbReference type="GO" id="GO:0042448">
    <property type="term" value="P:progesterone metabolic process"/>
    <property type="evidence" value="ECO:0007669"/>
    <property type="project" value="TreeGrafter"/>
</dbReference>
<comment type="cofactor">
    <cofactor evidence="7">
        <name>heme</name>
        <dbReference type="ChEBI" id="CHEBI:30413"/>
    </cofactor>
</comment>
<evidence type="ECO:0000313" key="9">
    <source>
        <dbReference type="EMBL" id="ELT88664.1"/>
    </source>
</evidence>
<dbReference type="PROSITE" id="PS00086">
    <property type="entry name" value="CYTOCHROME_P450"/>
    <property type="match status" value="1"/>
</dbReference>
<dbReference type="InterPro" id="IPR036396">
    <property type="entry name" value="Cyt_P450_sf"/>
</dbReference>
<dbReference type="STRING" id="283909.R7T5M0"/>
<evidence type="ECO:0000256" key="1">
    <source>
        <dbReference type="ARBA" id="ARBA00010617"/>
    </source>
</evidence>
<dbReference type="EMBL" id="KB311741">
    <property type="protein sequence ID" value="ELT88664.1"/>
    <property type="molecule type" value="Genomic_DNA"/>
</dbReference>
<dbReference type="InterPro" id="IPR017972">
    <property type="entry name" value="Cyt_P450_CS"/>
</dbReference>
<dbReference type="Proteomes" id="UP000014760">
    <property type="component" value="Unassembled WGS sequence"/>
</dbReference>
<evidence type="ECO:0000256" key="7">
    <source>
        <dbReference type="PIRSR" id="PIRSR602401-1"/>
    </source>
</evidence>
<keyword evidence="5 7" id="KW-0408">Iron</keyword>
<dbReference type="PRINTS" id="PR00385">
    <property type="entry name" value="P450"/>
</dbReference>
<keyword evidence="4 8" id="KW-0560">Oxidoreductase</keyword>
<organism evidence="9">
    <name type="scientific">Capitella teleta</name>
    <name type="common">Polychaete worm</name>
    <dbReference type="NCBI Taxonomy" id="283909"/>
    <lineage>
        <taxon>Eukaryota</taxon>
        <taxon>Metazoa</taxon>
        <taxon>Spiralia</taxon>
        <taxon>Lophotrochozoa</taxon>
        <taxon>Annelida</taxon>
        <taxon>Polychaeta</taxon>
        <taxon>Sedentaria</taxon>
        <taxon>Scolecida</taxon>
        <taxon>Capitellidae</taxon>
        <taxon>Capitella</taxon>
    </lineage>
</organism>
<evidence type="ECO:0000256" key="2">
    <source>
        <dbReference type="ARBA" id="ARBA00022617"/>
    </source>
</evidence>
<dbReference type="SUPFAM" id="SSF48264">
    <property type="entry name" value="Cytochrome P450"/>
    <property type="match status" value="1"/>
</dbReference>
<dbReference type="EnsemblMetazoa" id="CapteT97015">
    <property type="protein sequence ID" value="CapteP97015"/>
    <property type="gene ID" value="CapteG97015"/>
</dbReference>
<keyword evidence="3 7" id="KW-0479">Metal-binding</keyword>
<dbReference type="EMBL" id="AMQN01015257">
    <property type="status" value="NOT_ANNOTATED_CDS"/>
    <property type="molecule type" value="Genomic_DNA"/>
</dbReference>
<dbReference type="HOGENOM" id="CLU_001570_22_0_1"/>
<keyword evidence="2 7" id="KW-0349">Heme</keyword>
<accession>R7T5M0</accession>
<dbReference type="OMA" id="HWSTSIR"/>
<keyword evidence="11" id="KW-1185">Reference proteome</keyword>
<reference evidence="9 11" key="2">
    <citation type="journal article" date="2013" name="Nature">
        <title>Insights into bilaterian evolution from three spiralian genomes.</title>
        <authorList>
            <person name="Simakov O."/>
            <person name="Marletaz F."/>
            <person name="Cho S.J."/>
            <person name="Edsinger-Gonzales E."/>
            <person name="Havlak P."/>
            <person name="Hellsten U."/>
            <person name="Kuo D.H."/>
            <person name="Larsson T."/>
            <person name="Lv J."/>
            <person name="Arendt D."/>
            <person name="Savage R."/>
            <person name="Osoegawa K."/>
            <person name="de Jong P."/>
            <person name="Grimwood J."/>
            <person name="Chapman J.A."/>
            <person name="Shapiro H."/>
            <person name="Aerts A."/>
            <person name="Otillar R.P."/>
            <person name="Terry A.Y."/>
            <person name="Boore J.L."/>
            <person name="Grigoriev I.V."/>
            <person name="Lindberg D.R."/>
            <person name="Seaver E.C."/>
            <person name="Weisblat D.A."/>
            <person name="Putnam N.H."/>
            <person name="Rokhsar D.S."/>
        </authorList>
    </citation>
    <scope>NUCLEOTIDE SEQUENCE</scope>
    <source>
        <strain evidence="9 11">I ESC-2004</strain>
    </source>
</reference>
<comment type="similarity">
    <text evidence="1 8">Belongs to the cytochrome P450 family.</text>
</comment>
<dbReference type="OrthoDB" id="6141112at2759"/>
<evidence type="ECO:0000313" key="10">
    <source>
        <dbReference type="EnsemblMetazoa" id="CapteP97015"/>
    </source>
</evidence>
<evidence type="ECO:0000256" key="6">
    <source>
        <dbReference type="ARBA" id="ARBA00023033"/>
    </source>
</evidence>
<reference evidence="11" key="1">
    <citation type="submission" date="2012-12" db="EMBL/GenBank/DDBJ databases">
        <authorList>
            <person name="Hellsten U."/>
            <person name="Grimwood J."/>
            <person name="Chapman J.A."/>
            <person name="Shapiro H."/>
            <person name="Aerts A."/>
            <person name="Otillar R.P."/>
            <person name="Terry A.Y."/>
            <person name="Boore J.L."/>
            <person name="Simakov O."/>
            <person name="Marletaz F."/>
            <person name="Cho S.-J."/>
            <person name="Edsinger-Gonzales E."/>
            <person name="Havlak P."/>
            <person name="Kuo D.-H."/>
            <person name="Larsson T."/>
            <person name="Lv J."/>
            <person name="Arendt D."/>
            <person name="Savage R."/>
            <person name="Osoegawa K."/>
            <person name="de Jong P."/>
            <person name="Lindberg D.R."/>
            <person name="Seaver E.C."/>
            <person name="Weisblat D.A."/>
            <person name="Putnam N.H."/>
            <person name="Grigoriev I.V."/>
            <person name="Rokhsar D.S."/>
        </authorList>
    </citation>
    <scope>NUCLEOTIDE SEQUENCE</scope>
    <source>
        <strain evidence="11">I ESC-2004</strain>
    </source>
</reference>
<dbReference type="GO" id="GO:0020037">
    <property type="term" value="F:heme binding"/>
    <property type="evidence" value="ECO:0007669"/>
    <property type="project" value="InterPro"/>
</dbReference>
<dbReference type="GO" id="GO:0004508">
    <property type="term" value="F:steroid 17-alpha-monooxygenase activity"/>
    <property type="evidence" value="ECO:0007669"/>
    <property type="project" value="TreeGrafter"/>
</dbReference>
<dbReference type="InterPro" id="IPR002401">
    <property type="entry name" value="Cyt_P450_E_grp-I"/>
</dbReference>
<sequence length="342" mass="39043">SHELKEFKEHEGKSFNPAKIIFLTIFNFMTTLLVGKQYDTESELFMKLVEFEGEVRTPINPVGKGVELDIFPWLKYFGHPAYKKMQSLVQTKDDLWRIVNRDQDGESCFATALCTAQEESVDRDGANCLTDKHLMMPTIDMLLAGTSSTVNTFYCYLNIISHHPDIQTRIQEEVDQFVGRHRQITPDDKRRLPYTQAVMLELLRYTSVSAFTILHRVLKNTTISGKKVSAGAILLANLWALHHDHSFWDAPYDFRPERFLEADGSVVSPSHVNRHLLPFGAGPRVCVGEILAKTRLFLMVAHLAQCCTVSPGNVKSAYDPREYPVSMFLSPKKYEVIVQMRQ</sequence>
<dbReference type="PANTHER" id="PTHR24289">
    <property type="entry name" value="STEROID 17-ALPHA-HYDROXYLASE/17,20 LYASE"/>
    <property type="match status" value="1"/>
</dbReference>
<evidence type="ECO:0000313" key="11">
    <source>
        <dbReference type="Proteomes" id="UP000014760"/>
    </source>
</evidence>
<protein>
    <submittedName>
        <fullName evidence="9 10">Uncharacterized protein</fullName>
    </submittedName>
</protein>
<evidence type="ECO:0000256" key="8">
    <source>
        <dbReference type="RuleBase" id="RU000461"/>
    </source>
</evidence>
<evidence type="ECO:0000256" key="5">
    <source>
        <dbReference type="ARBA" id="ARBA00023004"/>
    </source>
</evidence>
<gene>
    <name evidence="9" type="ORF">CAPTEDRAFT_97015</name>
</gene>
<dbReference type="PRINTS" id="PR00463">
    <property type="entry name" value="EP450I"/>
</dbReference>
<dbReference type="Pfam" id="PF00067">
    <property type="entry name" value="p450"/>
    <property type="match status" value="1"/>
</dbReference>
<dbReference type="GO" id="GO:0005506">
    <property type="term" value="F:iron ion binding"/>
    <property type="evidence" value="ECO:0007669"/>
    <property type="project" value="InterPro"/>
</dbReference>
<dbReference type="GO" id="GO:0042446">
    <property type="term" value="P:hormone biosynthetic process"/>
    <property type="evidence" value="ECO:0007669"/>
    <property type="project" value="TreeGrafter"/>
</dbReference>
<dbReference type="Gene3D" id="1.10.630.10">
    <property type="entry name" value="Cytochrome P450"/>
    <property type="match status" value="1"/>
</dbReference>
<name>R7T5M0_CAPTE</name>